<accession>A0A0A1UNF8</accession>
<evidence type="ECO:0000256" key="7">
    <source>
        <dbReference type="ARBA" id="ARBA00022840"/>
    </source>
</evidence>
<dbReference type="Proteomes" id="UP000030151">
    <property type="component" value="Unassembled WGS sequence"/>
</dbReference>
<evidence type="ECO:0000256" key="4">
    <source>
        <dbReference type="ARBA" id="ARBA00022692"/>
    </source>
</evidence>
<protein>
    <submittedName>
        <fullName evidence="12">ABC transporter</fullName>
    </submittedName>
</protein>
<dbReference type="InterPro" id="IPR003593">
    <property type="entry name" value="AAA+_ATPase"/>
</dbReference>
<feature type="transmembrane region" description="Helical" evidence="10">
    <location>
        <begin position="1026"/>
        <end position="1050"/>
    </location>
</feature>
<keyword evidence="5" id="KW-0677">Repeat</keyword>
<organism evidence="12 13">
    <name type="scientific">Metarhizium robertsii</name>
    <dbReference type="NCBI Taxonomy" id="568076"/>
    <lineage>
        <taxon>Eukaryota</taxon>
        <taxon>Fungi</taxon>
        <taxon>Dikarya</taxon>
        <taxon>Ascomycota</taxon>
        <taxon>Pezizomycotina</taxon>
        <taxon>Sordariomycetes</taxon>
        <taxon>Hypocreomycetidae</taxon>
        <taxon>Hypocreales</taxon>
        <taxon>Clavicipitaceae</taxon>
        <taxon>Metarhizium</taxon>
    </lineage>
</organism>
<dbReference type="GO" id="GO:0140359">
    <property type="term" value="F:ABC-type transporter activity"/>
    <property type="evidence" value="ECO:0007669"/>
    <property type="project" value="InterPro"/>
</dbReference>
<dbReference type="PANTHER" id="PTHR19229:SF36">
    <property type="entry name" value="ATP-BINDING CASSETTE SUB-FAMILY A MEMBER 2"/>
    <property type="match status" value="1"/>
</dbReference>
<comment type="caution">
    <text evidence="12">The sequence shown here is derived from an EMBL/GenBank/DDBJ whole genome shotgun (WGS) entry which is preliminary data.</text>
</comment>
<keyword evidence="3" id="KW-0813">Transport</keyword>
<evidence type="ECO:0000256" key="8">
    <source>
        <dbReference type="ARBA" id="ARBA00022989"/>
    </source>
</evidence>
<feature type="transmembrane region" description="Helical" evidence="10">
    <location>
        <begin position="25"/>
        <end position="49"/>
    </location>
</feature>
<dbReference type="PROSITE" id="PS00211">
    <property type="entry name" value="ABC_TRANSPORTER_1"/>
    <property type="match status" value="2"/>
</dbReference>
<evidence type="ECO:0000256" key="3">
    <source>
        <dbReference type="ARBA" id="ARBA00022448"/>
    </source>
</evidence>
<dbReference type="Pfam" id="PF12698">
    <property type="entry name" value="ABC2_membrane_3"/>
    <property type="match status" value="2"/>
</dbReference>
<feature type="transmembrane region" description="Helical" evidence="10">
    <location>
        <begin position="1159"/>
        <end position="1183"/>
    </location>
</feature>
<feature type="transmembrane region" description="Helical" evidence="10">
    <location>
        <begin position="1056"/>
        <end position="1078"/>
    </location>
</feature>
<dbReference type="HOGENOM" id="CLU_001640_2_0_1"/>
<comment type="subcellular location">
    <subcellularLocation>
        <location evidence="1">Membrane</location>
        <topology evidence="1">Multi-pass membrane protein</topology>
    </subcellularLocation>
</comment>
<reference evidence="12 13" key="1">
    <citation type="submission" date="2014-02" db="EMBL/GenBank/DDBJ databases">
        <title>The genome sequence of the entomopathogenic fungus Metarhizium robertsii ARSEF 2575.</title>
        <authorList>
            <person name="Giuliano Garisto Donzelli B."/>
            <person name="Roe B.A."/>
            <person name="Macmil S.L."/>
            <person name="Krasnoff S.B."/>
            <person name="Gibson D.M."/>
        </authorList>
    </citation>
    <scope>NUCLEOTIDE SEQUENCE [LARGE SCALE GENOMIC DNA]</scope>
    <source>
        <strain evidence="12 13">ARSEF 2575</strain>
    </source>
</reference>
<dbReference type="SUPFAM" id="SSF52540">
    <property type="entry name" value="P-loop containing nucleoside triphosphate hydrolases"/>
    <property type="match status" value="2"/>
</dbReference>
<feature type="transmembrane region" description="Helical" evidence="10">
    <location>
        <begin position="227"/>
        <end position="247"/>
    </location>
</feature>
<dbReference type="GO" id="GO:0005319">
    <property type="term" value="F:lipid transporter activity"/>
    <property type="evidence" value="ECO:0007669"/>
    <property type="project" value="TreeGrafter"/>
</dbReference>
<evidence type="ECO:0000256" key="10">
    <source>
        <dbReference type="SAM" id="Phobius"/>
    </source>
</evidence>
<evidence type="ECO:0000256" key="2">
    <source>
        <dbReference type="ARBA" id="ARBA00008869"/>
    </source>
</evidence>
<sequence>MKGFIRQLASLIYKNLLVSIARRPLGFLLSVYGFPLAILGLLLAIPSFLPQLNTFGVSTAEPIKPLASTVTRKLVIVKRPDLGNDVDAVIRTFTQPVQRDLLVFHDDEASLPSVCLPDTRGVSDCHAIVIFKDSPLTTSEARLANPPNGNHTWTYTIQADPARDNRNFDIKKHKSDQEDLYMPLQLAINNAITNSTIVPQTVMFTPQEEANEDQKNFNSNAALIGRIYTFALIAAHFTIIYGLASFITSERESGMSQLIDSMGGGTAIIARVLSWLLTLDLVALPCYIAMGALYQRLAFPSSSAGTLIGWQILLGFAVNSSTAFASAFFSKSRVSAVYIIFVFLVLSIAAQMYASESRPHPQHATVAALSFLFPSANSVYFTQQMALWQLAGLAADLGKMPAETAGLFSTSYAVSQSSLLLFLGLSVFIYAAAAVGVEKMLHGIHYRKRRFTPRPSMDSTGAVVQTRDLKKRFKPSLWSRICCCCCFCGRKKTVAAVDGISFEAQRGQIMCLVGPNGSGKTTTLHIMSGFINPTEGSVALEAAPSQVGICPQRNTLWDNLTVGEHVRIWNGIKSGSRSSEELEQLIGQCDLSPKRGFKARELSGGQKRKLQLACMFVGDSSVCLIDECTSGLDPLSRRAIWEILLQQRARRSIIFTTHFLDEVDILADHIVLLAGGKIKCQGAPAQLKSQHGGGYKVLVPLSAPDLGHGYPPTTHQDRTMYAVPDSAAASRLISMYLGAGVRDVAISGPQFEDVFLNLLQDDVVLDPSKSLANVDPYFSMSPGTTTSSWTQFRVLYGKRWNVLTRFWSPYLFAVIVPLAVTFLAGGIIKDYSPPGCDALQDTFRMDYTGLKWNESCPQSGTCDRLSISPSQANATLFALVRNGYRELSNVSAKAYSEFVDVQTSRDDVLRHIEQNKTAAGYGGIFAGTSTEAPMIAYRILTFGDQSGSQLLDIWSQMQGGLEINSSQESMPKTRRVADVGGVAYLLFFTFVQIFYPASFVLYPAIEKSRKVRAVQYANGVRRAPLWAAYAAFDFLWVLIVSVGVMGLSALKLKFNGPMLILLPTLALYGVAATLMGYVVAHFTDGPLKSYLATLGIGFLSWIVVAIATLVNDSPSSLTAIAFGADLFLPIGNIFRTLLVGLNLKEAGCKDGRPVEVGTIYSFGGPLLYLFLQIFALLLIITWLEGGFPSLGSWRYSRVSNPHRFSDVELADISAYEAQLGSDPVSEEASRAERTETDLLRVLHASKHFGSNKAVDDVTFGLPRSDVMALLGPNGAGKSTLVNMIQGEFSPSQGKMLLCQEDSRSPSSKKHLGVCPQYDAPDLMNTRDHLYFYGRIKGIQKVKENVEYLMAKLDLTRHARTQASKLSGGNKRKLMLALALMGTPSILVLDEPTSAMDAVAKRQFWKVIQEIARDRSVLLTTHSMEEADALCTRTVIMARRILAIGTTQALRQRYNNEYFVNLVLGSAPKSTAAEMGQVTEWVRRTAPDARFEREVLGGQVRFTLPTAVNNGGSTGGLPIARLMEALEQSKRALGIEHYSVSGPTLEDVFLSVVRENNVEEENGAEKKRGLLDVSRVRARFPGKGRAWCRL</sequence>
<dbReference type="InterPro" id="IPR027417">
    <property type="entry name" value="P-loop_NTPase"/>
</dbReference>
<feature type="transmembrane region" description="Helical" evidence="10">
    <location>
        <begin position="419"/>
        <end position="441"/>
    </location>
</feature>
<dbReference type="CDD" id="cd03263">
    <property type="entry name" value="ABC_subfamily_A"/>
    <property type="match status" value="2"/>
</dbReference>
<evidence type="ECO:0000256" key="5">
    <source>
        <dbReference type="ARBA" id="ARBA00022737"/>
    </source>
</evidence>
<dbReference type="EMBL" id="JELW01000045">
    <property type="protein sequence ID" value="EXU96773.1"/>
    <property type="molecule type" value="Genomic_DNA"/>
</dbReference>
<dbReference type="InterPro" id="IPR003439">
    <property type="entry name" value="ABC_transporter-like_ATP-bd"/>
</dbReference>
<keyword evidence="9 10" id="KW-0472">Membrane</keyword>
<dbReference type="InterPro" id="IPR017871">
    <property type="entry name" value="ABC_transporter-like_CS"/>
</dbReference>
<proteinExistence type="inferred from homology"/>
<feature type="transmembrane region" description="Helical" evidence="10">
    <location>
        <begin position="1090"/>
        <end position="1110"/>
    </location>
</feature>
<dbReference type="PROSITE" id="PS50893">
    <property type="entry name" value="ABC_TRANSPORTER_2"/>
    <property type="match status" value="2"/>
</dbReference>
<feature type="domain" description="ABC transporter" evidence="11">
    <location>
        <begin position="464"/>
        <end position="700"/>
    </location>
</feature>
<dbReference type="InterPro" id="IPR026082">
    <property type="entry name" value="ABCA"/>
</dbReference>
<dbReference type="InterPro" id="IPR013525">
    <property type="entry name" value="ABC2_TM"/>
</dbReference>
<evidence type="ECO:0000256" key="9">
    <source>
        <dbReference type="ARBA" id="ARBA00023136"/>
    </source>
</evidence>
<keyword evidence="8 10" id="KW-1133">Transmembrane helix</keyword>
<feature type="transmembrane region" description="Helical" evidence="10">
    <location>
        <begin position="982"/>
        <end position="1005"/>
    </location>
</feature>
<feature type="transmembrane region" description="Helical" evidence="10">
    <location>
        <begin position="268"/>
        <end position="290"/>
    </location>
</feature>
<dbReference type="GO" id="GO:0016887">
    <property type="term" value="F:ATP hydrolysis activity"/>
    <property type="evidence" value="ECO:0007669"/>
    <property type="project" value="InterPro"/>
</dbReference>
<feature type="transmembrane region" description="Helical" evidence="10">
    <location>
        <begin position="1116"/>
        <end position="1138"/>
    </location>
</feature>
<evidence type="ECO:0000313" key="13">
    <source>
        <dbReference type="Proteomes" id="UP000030151"/>
    </source>
</evidence>
<dbReference type="Pfam" id="PF00005">
    <property type="entry name" value="ABC_tran"/>
    <property type="match status" value="2"/>
</dbReference>
<feature type="transmembrane region" description="Helical" evidence="10">
    <location>
        <begin position="336"/>
        <end position="354"/>
    </location>
</feature>
<comment type="similarity">
    <text evidence="2">Belongs to the ABC transporter superfamily. ABCA family.</text>
</comment>
<evidence type="ECO:0000256" key="6">
    <source>
        <dbReference type="ARBA" id="ARBA00022741"/>
    </source>
</evidence>
<dbReference type="GO" id="GO:0016020">
    <property type="term" value="C:membrane"/>
    <property type="evidence" value="ECO:0007669"/>
    <property type="project" value="UniProtKB-SubCell"/>
</dbReference>
<feature type="transmembrane region" description="Helical" evidence="10">
    <location>
        <begin position="807"/>
        <end position="828"/>
    </location>
</feature>
<feature type="transmembrane region" description="Helical" evidence="10">
    <location>
        <begin position="310"/>
        <end position="329"/>
    </location>
</feature>
<dbReference type="SMART" id="SM00382">
    <property type="entry name" value="AAA"/>
    <property type="match status" value="2"/>
</dbReference>
<gene>
    <name evidence="12" type="ORF">X797_010170</name>
</gene>
<evidence type="ECO:0000313" key="12">
    <source>
        <dbReference type="EMBL" id="EXU96773.1"/>
    </source>
</evidence>
<dbReference type="eggNOG" id="KOG0059">
    <property type="taxonomic scope" value="Eukaryota"/>
</dbReference>
<feature type="domain" description="ABC transporter" evidence="11">
    <location>
        <begin position="1239"/>
        <end position="1462"/>
    </location>
</feature>
<keyword evidence="7" id="KW-0067">ATP-binding</keyword>
<dbReference type="GO" id="GO:0005524">
    <property type="term" value="F:ATP binding"/>
    <property type="evidence" value="ECO:0007669"/>
    <property type="project" value="UniProtKB-KW"/>
</dbReference>
<evidence type="ECO:0000256" key="1">
    <source>
        <dbReference type="ARBA" id="ARBA00004141"/>
    </source>
</evidence>
<dbReference type="OrthoDB" id="8061355at2759"/>
<name>A0A0A1UNF8_9HYPO</name>
<keyword evidence="6" id="KW-0547">Nucleotide-binding</keyword>
<evidence type="ECO:0000259" key="11">
    <source>
        <dbReference type="PROSITE" id="PS50893"/>
    </source>
</evidence>
<dbReference type="PANTHER" id="PTHR19229">
    <property type="entry name" value="ATP-BINDING CASSETTE TRANSPORTER SUBFAMILY A ABCA"/>
    <property type="match status" value="1"/>
</dbReference>
<dbReference type="Gene3D" id="3.40.50.300">
    <property type="entry name" value="P-loop containing nucleotide triphosphate hydrolases"/>
    <property type="match status" value="2"/>
</dbReference>
<keyword evidence="4 10" id="KW-0812">Transmembrane</keyword>